<dbReference type="InterPro" id="IPR004633">
    <property type="entry name" value="NaPi_cotrn-rel/YqeW-like"/>
</dbReference>
<keyword evidence="3 6" id="KW-0812">Transmembrane</keyword>
<dbReference type="AlphaFoldDB" id="A0A1G8LS10"/>
<accession>A0A1G8LS10</accession>
<feature type="transmembrane region" description="Helical" evidence="6">
    <location>
        <begin position="320"/>
        <end position="344"/>
    </location>
</feature>
<dbReference type="Pfam" id="PF02690">
    <property type="entry name" value="Na_Pi_cotrans"/>
    <property type="match status" value="2"/>
</dbReference>
<feature type="transmembrane region" description="Helical" evidence="6">
    <location>
        <begin position="269"/>
        <end position="287"/>
    </location>
</feature>
<evidence type="ECO:0000313" key="9">
    <source>
        <dbReference type="Proteomes" id="UP000199382"/>
    </source>
</evidence>
<dbReference type="GO" id="GO:0005886">
    <property type="term" value="C:plasma membrane"/>
    <property type="evidence" value="ECO:0007669"/>
    <property type="project" value="UniProtKB-SubCell"/>
</dbReference>
<feature type="transmembrane region" description="Helical" evidence="6">
    <location>
        <begin position="164"/>
        <end position="183"/>
    </location>
</feature>
<evidence type="ECO:0000256" key="5">
    <source>
        <dbReference type="ARBA" id="ARBA00023136"/>
    </source>
</evidence>
<feature type="transmembrane region" description="Helical" evidence="6">
    <location>
        <begin position="204"/>
        <end position="228"/>
    </location>
</feature>
<evidence type="ECO:0000256" key="6">
    <source>
        <dbReference type="SAM" id="Phobius"/>
    </source>
</evidence>
<evidence type="ECO:0000256" key="1">
    <source>
        <dbReference type="ARBA" id="ARBA00004651"/>
    </source>
</evidence>
<organism evidence="8 9">
    <name type="scientific">Aliiruegeria lutimaris</name>
    <dbReference type="NCBI Taxonomy" id="571298"/>
    <lineage>
        <taxon>Bacteria</taxon>
        <taxon>Pseudomonadati</taxon>
        <taxon>Pseudomonadota</taxon>
        <taxon>Alphaproteobacteria</taxon>
        <taxon>Rhodobacterales</taxon>
        <taxon>Roseobacteraceae</taxon>
        <taxon>Aliiruegeria</taxon>
    </lineage>
</organism>
<dbReference type="OrthoDB" id="9763003at2"/>
<protein>
    <submittedName>
        <fullName evidence="8">Phosphate:Na+ symporter</fullName>
    </submittedName>
</protein>
<feature type="transmembrane region" description="Helical" evidence="6">
    <location>
        <begin position="131"/>
        <end position="152"/>
    </location>
</feature>
<evidence type="ECO:0000313" key="8">
    <source>
        <dbReference type="EMBL" id="SDI58277.1"/>
    </source>
</evidence>
<dbReference type="PANTHER" id="PTHR10010:SF46">
    <property type="entry name" value="SODIUM-DEPENDENT PHOSPHATE TRANSPORT PROTEIN 2B"/>
    <property type="match status" value="1"/>
</dbReference>
<name>A0A1G8LS10_9RHOB</name>
<keyword evidence="2" id="KW-1003">Cell membrane</keyword>
<dbReference type="NCBIfam" id="NF037997">
    <property type="entry name" value="Na_Pi_symport"/>
    <property type="match status" value="1"/>
</dbReference>
<evidence type="ECO:0000256" key="7">
    <source>
        <dbReference type="SAM" id="SignalP"/>
    </source>
</evidence>
<dbReference type="NCBIfam" id="TIGR00704">
    <property type="entry name" value="NaPi_cotrn_rel"/>
    <property type="match status" value="1"/>
</dbReference>
<gene>
    <name evidence="8" type="ORF">SAMN04488026_1004123</name>
</gene>
<feature type="signal peptide" evidence="7">
    <location>
        <begin position="1"/>
        <end position="19"/>
    </location>
</feature>
<evidence type="ECO:0000256" key="4">
    <source>
        <dbReference type="ARBA" id="ARBA00022989"/>
    </source>
</evidence>
<dbReference type="GO" id="GO:0044341">
    <property type="term" value="P:sodium-dependent phosphate transport"/>
    <property type="evidence" value="ECO:0007669"/>
    <property type="project" value="InterPro"/>
</dbReference>
<dbReference type="Proteomes" id="UP000199382">
    <property type="component" value="Unassembled WGS sequence"/>
</dbReference>
<feature type="chain" id="PRO_5011775800" evidence="7">
    <location>
        <begin position="20"/>
        <end position="586"/>
    </location>
</feature>
<dbReference type="SUPFAM" id="SSF109755">
    <property type="entry name" value="PhoU-like"/>
    <property type="match status" value="1"/>
</dbReference>
<evidence type="ECO:0000256" key="3">
    <source>
        <dbReference type="ARBA" id="ARBA00022692"/>
    </source>
</evidence>
<keyword evidence="9" id="KW-1185">Reference proteome</keyword>
<feature type="transmembrane region" description="Helical" evidence="6">
    <location>
        <begin position="95"/>
        <end position="119"/>
    </location>
</feature>
<comment type="subcellular location">
    <subcellularLocation>
        <location evidence="1">Cell membrane</location>
        <topology evidence="1">Multi-pass membrane protein</topology>
    </subcellularLocation>
</comment>
<keyword evidence="7" id="KW-0732">Signal</keyword>
<dbReference type="PANTHER" id="PTHR10010">
    <property type="entry name" value="SOLUTE CARRIER FAMILY 34 SODIUM PHOSPHATE , MEMBER 2-RELATED"/>
    <property type="match status" value="1"/>
</dbReference>
<sequence length="586" mass="61806">MQQAAVFLAILTWAFPLHAQTDAGMAPDLPVWQMAQGLLGGLALFLFGLDRTADALKAAVGDRMKTMLARVTANRVTAAIAGAVTTAIIQSSSVTTVLVVGFVTAGLMSVSQSVGVIIGANVGSTMTAQIVAFKVEQTALVMIAAGFAATVITGRDVPKQFGNIVMGLGLIFFGMRLMSDGMAPLRDYPPFMEWMATMESPLPAILVAGTFTALVQSSAATAGIVIAIASGGLISLEAGIALIFGANIGTCVTAVLASAGKSRIALRTAAIHVLFNIGGVLIWLPFIPQLADLVRGLAENGQAAYAAANVPRQIANAHTIFNLANAMIFLPFGNILIWLANLLVPDRPEPESVVPKPKFLDSQLLDTPRMALHAGRQELARMAGIARESFNRTIDGIVNGSGDPYEAVHPALVDLRGLHRAQINYLAHLGRKDLSHEESARLGHQVAVSHNLFRIAEIIEGDLLPAARRVRTWSMSGATAGRGRALAGNVSTALSDLEEALSAPESGRGAAVGEMKPIIDLTIAQSLDAETRWLAGLKESLRDEDIDQMLSEMAVIEAIKRVYSQARRAAREAGTDALDESVSEAT</sequence>
<evidence type="ECO:0000256" key="2">
    <source>
        <dbReference type="ARBA" id="ARBA00022475"/>
    </source>
</evidence>
<keyword evidence="4 6" id="KW-1133">Transmembrane helix</keyword>
<keyword evidence="5 6" id="KW-0472">Membrane</keyword>
<dbReference type="EMBL" id="FNEK01000004">
    <property type="protein sequence ID" value="SDI58277.1"/>
    <property type="molecule type" value="Genomic_DNA"/>
</dbReference>
<dbReference type="GO" id="GO:0005436">
    <property type="term" value="F:sodium:phosphate symporter activity"/>
    <property type="evidence" value="ECO:0007669"/>
    <property type="project" value="InterPro"/>
</dbReference>
<reference evidence="8 9" key="1">
    <citation type="submission" date="2016-10" db="EMBL/GenBank/DDBJ databases">
        <authorList>
            <person name="de Groot N.N."/>
        </authorList>
    </citation>
    <scope>NUCLEOTIDE SEQUENCE [LARGE SCALE GENOMIC DNA]</scope>
    <source>
        <strain evidence="8 9">DSM 25294</strain>
    </source>
</reference>
<feature type="transmembrane region" description="Helical" evidence="6">
    <location>
        <begin position="29"/>
        <end position="47"/>
    </location>
</feature>
<dbReference type="InterPro" id="IPR003841">
    <property type="entry name" value="Na/Pi_transpt"/>
</dbReference>
<proteinExistence type="predicted"/>